<dbReference type="FunFam" id="2.20.70.10:FF:000049">
    <property type="entry name" value="Transcription elongation regulator 1-like"/>
    <property type="match status" value="1"/>
</dbReference>
<feature type="compositionally biased region" description="Polar residues" evidence="2">
    <location>
        <begin position="83"/>
        <end position="92"/>
    </location>
</feature>
<evidence type="ECO:0000256" key="1">
    <source>
        <dbReference type="ARBA" id="ARBA00022737"/>
    </source>
</evidence>
<proteinExistence type="predicted"/>
<dbReference type="InterPro" id="IPR045148">
    <property type="entry name" value="TCRG1-like"/>
</dbReference>
<dbReference type="GO" id="GO:0005634">
    <property type="term" value="C:nucleus"/>
    <property type="evidence" value="ECO:0007669"/>
    <property type="project" value="TreeGrafter"/>
</dbReference>
<dbReference type="EMBL" id="NKHZ01000081">
    <property type="protein sequence ID" value="PNS14929.1"/>
    <property type="molecule type" value="Genomic_DNA"/>
</dbReference>
<feature type="region of interest" description="Disordered" evidence="2">
    <location>
        <begin position="309"/>
        <end position="334"/>
    </location>
</feature>
<organism evidence="4 5">
    <name type="scientific">Sphaceloma murrayae</name>
    <dbReference type="NCBI Taxonomy" id="2082308"/>
    <lineage>
        <taxon>Eukaryota</taxon>
        <taxon>Fungi</taxon>
        <taxon>Dikarya</taxon>
        <taxon>Ascomycota</taxon>
        <taxon>Pezizomycotina</taxon>
        <taxon>Dothideomycetes</taxon>
        <taxon>Dothideomycetidae</taxon>
        <taxon>Myriangiales</taxon>
        <taxon>Elsinoaceae</taxon>
        <taxon>Sphaceloma</taxon>
    </lineage>
</organism>
<evidence type="ECO:0000259" key="3">
    <source>
        <dbReference type="PROSITE" id="PS50020"/>
    </source>
</evidence>
<dbReference type="Gene3D" id="1.10.10.440">
    <property type="entry name" value="FF domain"/>
    <property type="match status" value="1"/>
</dbReference>
<dbReference type="SUPFAM" id="SSF81698">
    <property type="entry name" value="FF domain"/>
    <property type="match status" value="1"/>
</dbReference>
<feature type="region of interest" description="Disordered" evidence="2">
    <location>
        <begin position="348"/>
        <end position="368"/>
    </location>
</feature>
<keyword evidence="5" id="KW-1185">Reference proteome</keyword>
<dbReference type="STRING" id="2082308.A0A2K1QJ62"/>
<reference evidence="4 5" key="1">
    <citation type="submission" date="2017-06" db="EMBL/GenBank/DDBJ databases">
        <title>Draft genome sequence of a variant of Elsinoe murrayae.</title>
        <authorList>
            <person name="Cheng Q."/>
        </authorList>
    </citation>
    <scope>NUCLEOTIDE SEQUENCE [LARGE SCALE GENOMIC DNA]</scope>
    <source>
        <strain evidence="4 5">CQ-2017a</strain>
    </source>
</reference>
<dbReference type="OrthoDB" id="410044at2759"/>
<dbReference type="Gene3D" id="2.20.70.10">
    <property type="match status" value="2"/>
</dbReference>
<dbReference type="Proteomes" id="UP000243797">
    <property type="component" value="Unassembled WGS sequence"/>
</dbReference>
<feature type="compositionally biased region" description="Basic and acidic residues" evidence="2">
    <location>
        <begin position="151"/>
        <end position="160"/>
    </location>
</feature>
<name>A0A2K1QJ62_9PEZI</name>
<feature type="domain" description="WW" evidence="3">
    <location>
        <begin position="19"/>
        <end position="52"/>
    </location>
</feature>
<dbReference type="GO" id="GO:0003712">
    <property type="term" value="F:transcription coregulator activity"/>
    <property type="evidence" value="ECO:0007669"/>
    <property type="project" value="TreeGrafter"/>
</dbReference>
<feature type="region of interest" description="Disordered" evidence="2">
    <location>
        <begin position="1"/>
        <end position="32"/>
    </location>
</feature>
<feature type="compositionally biased region" description="Pro residues" evidence="2">
    <location>
        <begin position="52"/>
        <end position="61"/>
    </location>
</feature>
<evidence type="ECO:0000256" key="2">
    <source>
        <dbReference type="SAM" id="MobiDB-lite"/>
    </source>
</evidence>
<evidence type="ECO:0000313" key="4">
    <source>
        <dbReference type="EMBL" id="PNS14929.1"/>
    </source>
</evidence>
<feature type="region of interest" description="Disordered" evidence="2">
    <location>
        <begin position="47"/>
        <end position="160"/>
    </location>
</feature>
<dbReference type="PANTHER" id="PTHR15377:SF3">
    <property type="entry name" value="WW DOMAIN-CONTAINING PROTEIN"/>
    <property type="match status" value="1"/>
</dbReference>
<evidence type="ECO:0000313" key="5">
    <source>
        <dbReference type="Proteomes" id="UP000243797"/>
    </source>
</evidence>
<comment type="caution">
    <text evidence="4">The sequence shown here is derived from an EMBL/GenBank/DDBJ whole genome shotgun (WGS) entry which is preliminary data.</text>
</comment>
<dbReference type="PROSITE" id="PS50020">
    <property type="entry name" value="WW_DOMAIN_2"/>
    <property type="match status" value="2"/>
</dbReference>
<sequence>MDEPPLKKHKSASPAPSSAPLPPGWSEHTAPSGHKYFYHKASKKSTYTRPILAPPPRPDAAPPAAVSAPQTNGHGDHGAVAAVSQSHSVPHTAQQAAQYHAYSAPDPPGYGTQGPGHFAPGAYQQSYPPYQLPGPSYARQAQQAPRPPRQQPHDRPKRKEIIPNCSPWILVYTRLGRRFVHNTRTRESFWKFPQDVMTAVIKFDQIKLAEKYGEKKDETDKEPANKTPDTIATKPAVVPAEAQRGPEIELSPAEVEAHKARETARLARELEEDTALVRDLSEERIWVPPATGTTQGYDSSEYEEVEVTDSEYASSNGDPDDAPPETGPLEFNEDDIAFQLAALGEEYGLDPAEYGSGASDEEDGAEGLPISDEERYAVFAEMLGEYAVSPYTPWESLISDETPHAILLDERFTVVPSGKGRREAHGRWCKEEIARVQKEREERKGKGQEEDVKAVFEGFLRGKEKEVRKLYWVEFRRKYKRAPEMKGDRKFGEKEMEKVYREMAAALKKGK</sequence>
<dbReference type="PANTHER" id="PTHR15377">
    <property type="entry name" value="TRANSCRIPTION ELONGATION REGULATOR 1"/>
    <property type="match status" value="1"/>
</dbReference>
<dbReference type="SUPFAM" id="SSF51045">
    <property type="entry name" value="WW domain"/>
    <property type="match status" value="2"/>
</dbReference>
<dbReference type="PROSITE" id="PS01159">
    <property type="entry name" value="WW_DOMAIN_1"/>
    <property type="match status" value="1"/>
</dbReference>
<dbReference type="InParanoid" id="A0A2K1QJ62"/>
<gene>
    <name evidence="4" type="ORF">CAC42_2158</name>
</gene>
<dbReference type="SMART" id="SM00456">
    <property type="entry name" value="WW"/>
    <property type="match status" value="2"/>
</dbReference>
<dbReference type="Pfam" id="PF00397">
    <property type="entry name" value="WW"/>
    <property type="match status" value="1"/>
</dbReference>
<dbReference type="InterPro" id="IPR036020">
    <property type="entry name" value="WW_dom_sf"/>
</dbReference>
<protein>
    <recommendedName>
        <fullName evidence="3">WW domain-containing protein</fullName>
    </recommendedName>
</protein>
<dbReference type="InterPro" id="IPR001202">
    <property type="entry name" value="WW_dom"/>
</dbReference>
<keyword evidence="1" id="KW-0677">Repeat</keyword>
<dbReference type="AlphaFoldDB" id="A0A2K1QJ62"/>
<dbReference type="InterPro" id="IPR036517">
    <property type="entry name" value="FF_domain_sf"/>
</dbReference>
<feature type="domain" description="WW" evidence="3">
    <location>
        <begin position="162"/>
        <end position="195"/>
    </location>
</feature>
<accession>A0A2K1QJ62</accession>
<dbReference type="GO" id="GO:0070063">
    <property type="term" value="F:RNA polymerase binding"/>
    <property type="evidence" value="ECO:0007669"/>
    <property type="project" value="InterPro"/>
</dbReference>
<dbReference type="CDD" id="cd00201">
    <property type="entry name" value="WW"/>
    <property type="match status" value="1"/>
</dbReference>